<dbReference type="InterPro" id="IPR038718">
    <property type="entry name" value="SNF2-like_sf"/>
</dbReference>
<protein>
    <submittedName>
        <fullName evidence="10">Helicase</fullName>
    </submittedName>
</protein>
<comment type="similarity">
    <text evidence="2">Belongs to the SNF2/RAD54 helicase family.</text>
</comment>
<dbReference type="Proteomes" id="UP000051574">
    <property type="component" value="Unassembled WGS sequence"/>
</dbReference>
<evidence type="ECO:0000259" key="9">
    <source>
        <dbReference type="PROSITE" id="PS51192"/>
    </source>
</evidence>
<keyword evidence="4" id="KW-0378">Hydrolase</keyword>
<dbReference type="GO" id="GO:0005634">
    <property type="term" value="C:nucleus"/>
    <property type="evidence" value="ECO:0007669"/>
    <property type="project" value="UniProtKB-SubCell"/>
</dbReference>
<dbReference type="SMART" id="SM00487">
    <property type="entry name" value="DEXDc"/>
    <property type="match status" value="1"/>
</dbReference>
<dbReference type="InterPro" id="IPR027417">
    <property type="entry name" value="P-loop_NTPase"/>
</dbReference>
<sequence length="270" mass="31416">HGVNGILADEMGLGKTVQIIALICDLITKIKGPFLIVVPLSTVPNWRSEFQRFAPQIPVVIFHGDKQERYELMRKILKIYKVGEEALRPVVVTTLHMIFFEIKMFTKITWKYLILDEGHCLKNINTQTSRTMRELKCLNKLILTGTPLQNNLKELWALLNFIMPNIFKNMDTFSSIFLLEDFDDNSKIVKEEQKNNVISSLHKILQPFMLRRLKSDVLLDLVPKKEIVVYCPLTTLQRTLYMHTIKNNIAELKGIRDDKEELFCCTHKTK</sequence>
<evidence type="ECO:0000313" key="10">
    <source>
        <dbReference type="EMBL" id="KRT85966.1"/>
    </source>
</evidence>
<dbReference type="Pfam" id="PF00176">
    <property type="entry name" value="SNF2-rel_dom"/>
    <property type="match status" value="1"/>
</dbReference>
<accession>A0A0T6BFD3</accession>
<dbReference type="GO" id="GO:0016787">
    <property type="term" value="F:hydrolase activity"/>
    <property type="evidence" value="ECO:0007669"/>
    <property type="project" value="UniProtKB-KW"/>
</dbReference>
<dbReference type="SUPFAM" id="SSF52540">
    <property type="entry name" value="P-loop containing nucleoside triphosphate hydrolases"/>
    <property type="match status" value="1"/>
</dbReference>
<dbReference type="FunFam" id="3.40.50.10810:FF:000015">
    <property type="entry name" value="lymphoid-specific helicase isoform X1"/>
    <property type="match status" value="1"/>
</dbReference>
<keyword evidence="6" id="KW-0067">ATP-binding</keyword>
<keyword evidence="5 10" id="KW-0347">Helicase</keyword>
<evidence type="ECO:0000256" key="5">
    <source>
        <dbReference type="ARBA" id="ARBA00022806"/>
    </source>
</evidence>
<reference evidence="10 11" key="1">
    <citation type="submission" date="2015-09" db="EMBL/GenBank/DDBJ databases">
        <title>Draft genome of the scarab beetle Oryctes borbonicus.</title>
        <authorList>
            <person name="Meyer J.M."/>
            <person name="Markov G.V."/>
            <person name="Baskaran P."/>
            <person name="Herrmann M."/>
            <person name="Sommer R.J."/>
            <person name="Roedelsperger C."/>
        </authorList>
    </citation>
    <scope>NUCLEOTIDE SEQUENCE [LARGE SCALE GENOMIC DNA]</scope>
    <source>
        <strain evidence="10">OB123</strain>
        <tissue evidence="10">Whole animal</tissue>
    </source>
</reference>
<organism evidence="10 11">
    <name type="scientific">Oryctes borbonicus</name>
    <dbReference type="NCBI Taxonomy" id="1629725"/>
    <lineage>
        <taxon>Eukaryota</taxon>
        <taxon>Metazoa</taxon>
        <taxon>Ecdysozoa</taxon>
        <taxon>Arthropoda</taxon>
        <taxon>Hexapoda</taxon>
        <taxon>Insecta</taxon>
        <taxon>Pterygota</taxon>
        <taxon>Neoptera</taxon>
        <taxon>Endopterygota</taxon>
        <taxon>Coleoptera</taxon>
        <taxon>Polyphaga</taxon>
        <taxon>Scarabaeiformia</taxon>
        <taxon>Scarabaeidae</taxon>
        <taxon>Dynastinae</taxon>
        <taxon>Oryctes</taxon>
    </lineage>
</organism>
<evidence type="ECO:0000256" key="7">
    <source>
        <dbReference type="ARBA" id="ARBA00023054"/>
    </source>
</evidence>
<feature type="non-terminal residue" evidence="10">
    <location>
        <position position="1"/>
    </location>
</feature>
<proteinExistence type="inferred from homology"/>
<evidence type="ECO:0000256" key="6">
    <source>
        <dbReference type="ARBA" id="ARBA00022840"/>
    </source>
</evidence>
<evidence type="ECO:0000256" key="1">
    <source>
        <dbReference type="ARBA" id="ARBA00004123"/>
    </source>
</evidence>
<feature type="domain" description="Helicase ATP-binding" evidence="9">
    <location>
        <begin position="1"/>
        <end position="165"/>
    </location>
</feature>
<dbReference type="GO" id="GO:0004386">
    <property type="term" value="F:helicase activity"/>
    <property type="evidence" value="ECO:0007669"/>
    <property type="project" value="UniProtKB-KW"/>
</dbReference>
<dbReference type="Gene3D" id="3.40.50.300">
    <property type="entry name" value="P-loop containing nucleotide triphosphate hydrolases"/>
    <property type="match status" value="1"/>
</dbReference>
<dbReference type="InterPro" id="IPR000330">
    <property type="entry name" value="SNF2_N"/>
</dbReference>
<dbReference type="Gene3D" id="3.40.50.10810">
    <property type="entry name" value="Tandem AAA-ATPase domain"/>
    <property type="match status" value="1"/>
</dbReference>
<evidence type="ECO:0000256" key="4">
    <source>
        <dbReference type="ARBA" id="ARBA00022801"/>
    </source>
</evidence>
<comment type="caution">
    <text evidence="10">The sequence shown here is derived from an EMBL/GenBank/DDBJ whole genome shotgun (WGS) entry which is preliminary data.</text>
</comment>
<evidence type="ECO:0000313" key="11">
    <source>
        <dbReference type="Proteomes" id="UP000051574"/>
    </source>
</evidence>
<evidence type="ECO:0000256" key="3">
    <source>
        <dbReference type="ARBA" id="ARBA00022741"/>
    </source>
</evidence>
<keyword evidence="7" id="KW-0175">Coiled coil</keyword>
<dbReference type="PROSITE" id="PS51192">
    <property type="entry name" value="HELICASE_ATP_BIND_1"/>
    <property type="match status" value="1"/>
</dbReference>
<comment type="subcellular location">
    <subcellularLocation>
        <location evidence="1">Nucleus</location>
    </subcellularLocation>
</comment>
<feature type="non-terminal residue" evidence="10">
    <location>
        <position position="270"/>
    </location>
</feature>
<keyword evidence="8" id="KW-0539">Nucleus</keyword>
<dbReference type="OrthoDB" id="448448at2759"/>
<gene>
    <name evidence="10" type="ORF">AMK59_154</name>
</gene>
<evidence type="ECO:0000256" key="2">
    <source>
        <dbReference type="ARBA" id="ARBA00007025"/>
    </source>
</evidence>
<dbReference type="InterPro" id="IPR014001">
    <property type="entry name" value="Helicase_ATP-bd"/>
</dbReference>
<keyword evidence="3" id="KW-0547">Nucleotide-binding</keyword>
<evidence type="ECO:0000256" key="8">
    <source>
        <dbReference type="ARBA" id="ARBA00023242"/>
    </source>
</evidence>
<dbReference type="AlphaFoldDB" id="A0A0T6BFD3"/>
<keyword evidence="11" id="KW-1185">Reference proteome</keyword>
<dbReference type="PANTHER" id="PTHR10799">
    <property type="entry name" value="SNF2/RAD54 HELICASE FAMILY"/>
    <property type="match status" value="1"/>
</dbReference>
<dbReference type="GO" id="GO:0005524">
    <property type="term" value="F:ATP binding"/>
    <property type="evidence" value="ECO:0007669"/>
    <property type="project" value="UniProtKB-KW"/>
</dbReference>
<dbReference type="EMBL" id="LJIG01000974">
    <property type="protein sequence ID" value="KRT85966.1"/>
    <property type="molecule type" value="Genomic_DNA"/>
</dbReference>
<name>A0A0T6BFD3_9SCAR</name>